<proteinExistence type="inferred from homology"/>
<dbReference type="Gene3D" id="3.30.230.70">
    <property type="entry name" value="GHMP Kinase, N-terminal domain"/>
    <property type="match status" value="1"/>
</dbReference>
<evidence type="ECO:0000256" key="3">
    <source>
        <dbReference type="ARBA" id="ARBA00006678"/>
    </source>
</evidence>
<gene>
    <name evidence="9" type="ORF">KFE25_002156</name>
</gene>
<dbReference type="InterPro" id="IPR015847">
    <property type="entry name" value="ExoRNase_PH_dom2"/>
</dbReference>
<dbReference type="PANTHER" id="PTHR11953:SF0">
    <property type="entry name" value="EXOSOME COMPLEX COMPONENT RRP41"/>
    <property type="match status" value="1"/>
</dbReference>
<evidence type="ECO:0000256" key="6">
    <source>
        <dbReference type="SAM" id="MobiDB-lite"/>
    </source>
</evidence>
<dbReference type="GO" id="GO:0034475">
    <property type="term" value="P:U4 snRNA 3'-end processing"/>
    <property type="evidence" value="ECO:0007669"/>
    <property type="project" value="TreeGrafter"/>
</dbReference>
<dbReference type="InterPro" id="IPR036345">
    <property type="entry name" value="ExoRNase_PH_dom2_sf"/>
</dbReference>
<evidence type="ECO:0000313" key="10">
    <source>
        <dbReference type="Proteomes" id="UP000751190"/>
    </source>
</evidence>
<feature type="domain" description="Exoribonuclease phosphorolytic" evidence="7">
    <location>
        <begin position="34"/>
        <end position="165"/>
    </location>
</feature>
<dbReference type="GO" id="GO:0003723">
    <property type="term" value="F:RNA binding"/>
    <property type="evidence" value="ECO:0007669"/>
    <property type="project" value="TreeGrafter"/>
</dbReference>
<comment type="caution">
    <text evidence="9">The sequence shown here is derived from an EMBL/GenBank/DDBJ whole genome shotgun (WGS) entry which is preliminary data.</text>
</comment>
<keyword evidence="5" id="KW-0271">Exosome</keyword>
<dbReference type="GO" id="GO:0071051">
    <property type="term" value="P:poly(A)-dependent snoRNA 3'-end processing"/>
    <property type="evidence" value="ECO:0007669"/>
    <property type="project" value="TreeGrafter"/>
</dbReference>
<sequence>MARASATAPSSARPGRHEFLSPEGLRADGRRQAEIRRFICKLETTDGRADGAAFVAQGNTHVAAAVHGPQDPSGSTRKMAHDRAIIVCELAMAPFAMGEWNPRGPSDRMLTEIAAMVEAVFEPLVLTHLYPGSQIVIQLRVAQVDGGLRCACVNAATLALIDAGVAMRDYACACTVGHVQGTLLLDVSAVEDGAGAELSVAYLPKVQRIALTHLSAAIPADELGEMLDLAIGGCKQVYDALDGHVREHMRLVAAGYGGSNAGF</sequence>
<keyword evidence="4" id="KW-0963">Cytoplasm</keyword>
<dbReference type="SUPFAM" id="SSF55666">
    <property type="entry name" value="Ribonuclease PH domain 2-like"/>
    <property type="match status" value="1"/>
</dbReference>
<accession>A0A8J6CE01</accession>
<dbReference type="Pfam" id="PF01138">
    <property type="entry name" value="RNase_PH"/>
    <property type="match status" value="1"/>
</dbReference>
<dbReference type="AlphaFoldDB" id="A0A8J6CE01"/>
<dbReference type="OrthoDB" id="27298at2759"/>
<dbReference type="CDD" id="cd11370">
    <property type="entry name" value="RNase_PH_RRP41"/>
    <property type="match status" value="1"/>
</dbReference>
<evidence type="ECO:0000256" key="5">
    <source>
        <dbReference type="ARBA" id="ARBA00022835"/>
    </source>
</evidence>
<dbReference type="GO" id="GO:0071028">
    <property type="term" value="P:nuclear mRNA surveillance"/>
    <property type="evidence" value="ECO:0007669"/>
    <property type="project" value="TreeGrafter"/>
</dbReference>
<evidence type="ECO:0000256" key="1">
    <source>
        <dbReference type="ARBA" id="ARBA00004496"/>
    </source>
</evidence>
<feature type="compositionally biased region" description="Low complexity" evidence="6">
    <location>
        <begin position="1"/>
        <end position="13"/>
    </location>
</feature>
<organism evidence="9 10">
    <name type="scientific">Diacronema lutheri</name>
    <name type="common">Unicellular marine alga</name>
    <name type="synonym">Monochrysis lutheri</name>
    <dbReference type="NCBI Taxonomy" id="2081491"/>
    <lineage>
        <taxon>Eukaryota</taxon>
        <taxon>Haptista</taxon>
        <taxon>Haptophyta</taxon>
        <taxon>Pavlovophyceae</taxon>
        <taxon>Pavlovales</taxon>
        <taxon>Pavlovaceae</taxon>
        <taxon>Diacronema</taxon>
    </lineage>
</organism>
<evidence type="ECO:0000256" key="4">
    <source>
        <dbReference type="ARBA" id="ARBA00022490"/>
    </source>
</evidence>
<reference evidence="9" key="1">
    <citation type="submission" date="2021-05" db="EMBL/GenBank/DDBJ databases">
        <title>The genome of the haptophyte Pavlova lutheri (Diacronema luteri, Pavlovales) - a model for lipid biosynthesis in eukaryotic algae.</title>
        <authorList>
            <person name="Hulatt C.J."/>
            <person name="Posewitz M.C."/>
        </authorList>
    </citation>
    <scope>NUCLEOTIDE SEQUENCE</scope>
    <source>
        <strain evidence="9">NIVA-4/92</strain>
    </source>
</reference>
<dbReference type="OMA" id="ECRINTH"/>
<protein>
    <submittedName>
        <fullName evidence="9">Uncharacterized protein</fullName>
    </submittedName>
</protein>
<dbReference type="EMBL" id="JAGTXO010000008">
    <property type="protein sequence ID" value="KAG8466400.1"/>
    <property type="molecule type" value="Genomic_DNA"/>
</dbReference>
<dbReference type="GO" id="GO:0016075">
    <property type="term" value="P:rRNA catabolic process"/>
    <property type="evidence" value="ECO:0007669"/>
    <property type="project" value="TreeGrafter"/>
</dbReference>
<comment type="subcellular location">
    <subcellularLocation>
        <location evidence="1">Cytoplasm</location>
    </subcellularLocation>
    <subcellularLocation>
        <location evidence="2">Nucleus</location>
        <location evidence="2">Nucleolus</location>
    </subcellularLocation>
</comment>
<dbReference type="SUPFAM" id="SSF54211">
    <property type="entry name" value="Ribosomal protein S5 domain 2-like"/>
    <property type="match status" value="1"/>
</dbReference>
<feature type="region of interest" description="Disordered" evidence="6">
    <location>
        <begin position="1"/>
        <end position="25"/>
    </location>
</feature>
<dbReference type="GO" id="GO:0000176">
    <property type="term" value="C:nuclear exosome (RNase complex)"/>
    <property type="evidence" value="ECO:0007669"/>
    <property type="project" value="TreeGrafter"/>
</dbReference>
<evidence type="ECO:0000259" key="8">
    <source>
        <dbReference type="Pfam" id="PF03725"/>
    </source>
</evidence>
<evidence type="ECO:0000313" key="9">
    <source>
        <dbReference type="EMBL" id="KAG8466400.1"/>
    </source>
</evidence>
<dbReference type="GO" id="GO:0000177">
    <property type="term" value="C:cytoplasmic exosome (RNase complex)"/>
    <property type="evidence" value="ECO:0007669"/>
    <property type="project" value="TreeGrafter"/>
</dbReference>
<evidence type="ECO:0000259" key="7">
    <source>
        <dbReference type="Pfam" id="PF01138"/>
    </source>
</evidence>
<feature type="domain" description="Exoribonuclease phosphorolytic" evidence="8">
    <location>
        <begin position="169"/>
        <end position="231"/>
    </location>
</feature>
<dbReference type="FunFam" id="3.30.230.70:FF:000004">
    <property type="entry name" value="Exosome complex component Rrp41"/>
    <property type="match status" value="1"/>
</dbReference>
<dbReference type="Pfam" id="PF03725">
    <property type="entry name" value="RNase_PH_C"/>
    <property type="match status" value="1"/>
</dbReference>
<keyword evidence="10" id="KW-1185">Reference proteome</keyword>
<dbReference type="GO" id="GO:0005730">
    <property type="term" value="C:nucleolus"/>
    <property type="evidence" value="ECO:0007669"/>
    <property type="project" value="UniProtKB-SubCell"/>
</dbReference>
<feature type="compositionally biased region" description="Basic and acidic residues" evidence="6">
    <location>
        <begin position="15"/>
        <end position="25"/>
    </location>
</feature>
<dbReference type="InterPro" id="IPR027408">
    <property type="entry name" value="PNPase/RNase_PH_dom_sf"/>
</dbReference>
<dbReference type="InterPro" id="IPR050080">
    <property type="entry name" value="RNase_PH"/>
</dbReference>
<name>A0A8J6CE01_DIALT</name>
<dbReference type="Proteomes" id="UP000751190">
    <property type="component" value="Unassembled WGS sequence"/>
</dbReference>
<comment type="similarity">
    <text evidence="3">Belongs to the RNase PH family.</text>
</comment>
<evidence type="ECO:0000256" key="2">
    <source>
        <dbReference type="ARBA" id="ARBA00004604"/>
    </source>
</evidence>
<dbReference type="PANTHER" id="PTHR11953">
    <property type="entry name" value="EXOSOME COMPLEX COMPONENT"/>
    <property type="match status" value="1"/>
</dbReference>
<dbReference type="InterPro" id="IPR001247">
    <property type="entry name" value="ExoRNase_PH_dom1"/>
</dbReference>
<dbReference type="InterPro" id="IPR020568">
    <property type="entry name" value="Ribosomal_Su5_D2-typ_SF"/>
</dbReference>